<sequence>MRKWLYILVFVILYGLVTFFGLGPVLLADGTFPERLMTLALVIGVYGVITYIFWLILKRHNK</sequence>
<feature type="transmembrane region" description="Helical" evidence="1">
    <location>
        <begin position="39"/>
        <end position="57"/>
    </location>
</feature>
<comment type="caution">
    <text evidence="2">The sequence shown here is derived from an EMBL/GenBank/DDBJ whole genome shotgun (WGS) entry which is preliminary data.</text>
</comment>
<keyword evidence="1" id="KW-1133">Transmembrane helix</keyword>
<dbReference type="Pfam" id="PF22268">
    <property type="entry name" value="DUF6954"/>
    <property type="match status" value="1"/>
</dbReference>
<keyword evidence="1" id="KW-0812">Transmembrane</keyword>
<keyword evidence="1" id="KW-0472">Membrane</keyword>
<organism evidence="2 3">
    <name type="scientific">Ammoniphilus resinae</name>
    <dbReference type="NCBI Taxonomy" id="861532"/>
    <lineage>
        <taxon>Bacteria</taxon>
        <taxon>Bacillati</taxon>
        <taxon>Bacillota</taxon>
        <taxon>Bacilli</taxon>
        <taxon>Bacillales</taxon>
        <taxon>Paenibacillaceae</taxon>
        <taxon>Aneurinibacillus group</taxon>
        <taxon>Ammoniphilus</taxon>
    </lineage>
</organism>
<name>A0ABS4GWQ4_9BACL</name>
<keyword evidence="3" id="KW-1185">Reference proteome</keyword>
<evidence type="ECO:0000256" key="1">
    <source>
        <dbReference type="SAM" id="Phobius"/>
    </source>
</evidence>
<proteinExistence type="predicted"/>
<accession>A0ABS4GWQ4</accession>
<dbReference type="EMBL" id="JAGGKT010000019">
    <property type="protein sequence ID" value="MBP1934285.1"/>
    <property type="molecule type" value="Genomic_DNA"/>
</dbReference>
<protein>
    <submittedName>
        <fullName evidence="2">Uncharacterized protein</fullName>
    </submittedName>
</protein>
<evidence type="ECO:0000313" key="3">
    <source>
        <dbReference type="Proteomes" id="UP001519343"/>
    </source>
</evidence>
<dbReference type="InterPro" id="IPR054229">
    <property type="entry name" value="DUF6954"/>
</dbReference>
<dbReference type="Proteomes" id="UP001519343">
    <property type="component" value="Unassembled WGS sequence"/>
</dbReference>
<feature type="transmembrane region" description="Helical" evidence="1">
    <location>
        <begin position="5"/>
        <end position="27"/>
    </location>
</feature>
<gene>
    <name evidence="2" type="ORF">J2Z37_004305</name>
</gene>
<dbReference type="RefSeq" id="WP_209812292.1">
    <property type="nucleotide sequence ID" value="NZ_JAGGKT010000019.1"/>
</dbReference>
<reference evidence="2 3" key="1">
    <citation type="submission" date="2021-03" db="EMBL/GenBank/DDBJ databases">
        <title>Genomic Encyclopedia of Type Strains, Phase IV (KMG-IV): sequencing the most valuable type-strain genomes for metagenomic binning, comparative biology and taxonomic classification.</title>
        <authorList>
            <person name="Goeker M."/>
        </authorList>
    </citation>
    <scope>NUCLEOTIDE SEQUENCE [LARGE SCALE GENOMIC DNA]</scope>
    <source>
        <strain evidence="2 3">DSM 24738</strain>
    </source>
</reference>
<evidence type="ECO:0000313" key="2">
    <source>
        <dbReference type="EMBL" id="MBP1934285.1"/>
    </source>
</evidence>